<dbReference type="SUPFAM" id="SSF51569">
    <property type="entry name" value="Aldolase"/>
    <property type="match status" value="1"/>
</dbReference>
<dbReference type="InterPro" id="IPR055268">
    <property type="entry name" value="PCB-like"/>
</dbReference>
<keyword evidence="2" id="KW-0670">Pyruvate</keyword>
<dbReference type="EC" id="6.4.1.1" evidence="2"/>
<organism evidence="2 3">
    <name type="scientific">Burkholderia cenocepacia</name>
    <dbReference type="NCBI Taxonomy" id="95486"/>
    <lineage>
        <taxon>Bacteria</taxon>
        <taxon>Pseudomonadati</taxon>
        <taxon>Pseudomonadota</taxon>
        <taxon>Betaproteobacteria</taxon>
        <taxon>Burkholderiales</taxon>
        <taxon>Burkholderiaceae</taxon>
        <taxon>Burkholderia</taxon>
        <taxon>Burkholderia cepacia complex</taxon>
    </lineage>
</organism>
<dbReference type="Proteomes" id="UP000277191">
    <property type="component" value="Chromosome 3"/>
</dbReference>
<sequence length="489" mass="54483">MDVQRKKIGIIDTTLRDAHQCLWATRMKTAHMLPVAEAMDKAGFAQIDLVAPIQFDVSVRYLKEDPWERVRLMRSKVQQTPLRFLVRSKNLMTFDTLPDDILELWVERAVANGFRIVGAFDGLNDVENILASTRVAKRLGVTTFGALSYSLSPVHTDELYVKTARELVQSKAIDGIMLKDAAGLLTVDRIRTLVPAIKQVIGDMPLEIHSHCLTGLAPLVYLEAVKCGADLLHTSIAPLANGAAQPATQSVSRNLRLMGFDVPIDDLTVDHVGEHFRRIAEAEGKPLGEVLEYDAFHYQHQMPGGMLSNFKAQLAEAGLSDRFDQLLDEVARVREELGYPIMITPFAQLVGTQAVLNVVHGERYRVVPNEIKKYALGYYGKLLAPVAPDVIDRIVENGSKQIALKPVAPEPAVAALRKKYPSASDDERLLRYMFAGSQVDEMLREKGSMTYEYQHEHSIVALLKNLSRRPKIGRVHISRGDFKLDISGS</sequence>
<dbReference type="GO" id="GO:0005737">
    <property type="term" value="C:cytoplasm"/>
    <property type="evidence" value="ECO:0007669"/>
    <property type="project" value="TreeGrafter"/>
</dbReference>
<dbReference type="CDD" id="cd07937">
    <property type="entry name" value="DRE_TIM_PC_TC_5S"/>
    <property type="match status" value="1"/>
</dbReference>
<evidence type="ECO:0000259" key="1">
    <source>
        <dbReference type="PROSITE" id="PS50991"/>
    </source>
</evidence>
<dbReference type="Gene3D" id="3.20.20.70">
    <property type="entry name" value="Aldolase class I"/>
    <property type="match status" value="1"/>
</dbReference>
<dbReference type="RefSeq" id="WP_126369803.1">
    <property type="nucleotide sequence ID" value="NZ_CP034547.1"/>
</dbReference>
<dbReference type="SUPFAM" id="SSF89000">
    <property type="entry name" value="post-HMGL domain-like"/>
    <property type="match status" value="1"/>
</dbReference>
<dbReference type="NCBIfam" id="NF006761">
    <property type="entry name" value="PRK09282.1"/>
    <property type="match status" value="1"/>
</dbReference>
<name>A0A3S9NKX3_9BURK</name>
<dbReference type="InterPro" id="IPR003379">
    <property type="entry name" value="Carboxylase_cons_dom"/>
</dbReference>
<feature type="domain" description="Pyruvate carboxyltransferase" evidence="1">
    <location>
        <begin position="8"/>
        <end position="270"/>
    </location>
</feature>
<gene>
    <name evidence="2" type="ORF">D5R55_36900</name>
</gene>
<dbReference type="PANTHER" id="PTHR43778">
    <property type="entry name" value="PYRUVATE CARBOXYLASE"/>
    <property type="match status" value="1"/>
</dbReference>
<dbReference type="AlphaFoldDB" id="A0A3S9NKX3"/>
<keyword evidence="2" id="KW-0436">Ligase</keyword>
<dbReference type="InterPro" id="IPR013785">
    <property type="entry name" value="Aldolase_TIM"/>
</dbReference>
<evidence type="ECO:0000313" key="3">
    <source>
        <dbReference type="Proteomes" id="UP000277191"/>
    </source>
</evidence>
<dbReference type="GO" id="GO:0004736">
    <property type="term" value="F:pyruvate carboxylase activity"/>
    <property type="evidence" value="ECO:0007669"/>
    <property type="project" value="UniProtKB-EC"/>
</dbReference>
<proteinExistence type="predicted"/>
<dbReference type="GO" id="GO:0006094">
    <property type="term" value="P:gluconeogenesis"/>
    <property type="evidence" value="ECO:0007669"/>
    <property type="project" value="TreeGrafter"/>
</dbReference>
<evidence type="ECO:0000313" key="2">
    <source>
        <dbReference type="EMBL" id="AZQ56344.1"/>
    </source>
</evidence>
<protein>
    <submittedName>
        <fullName evidence="2">Pyruvate carboxylase subunit B</fullName>
        <ecNumber evidence="2">6.4.1.1</ecNumber>
    </submittedName>
</protein>
<dbReference type="PANTHER" id="PTHR43778:SF2">
    <property type="entry name" value="PYRUVATE CARBOXYLASE, MITOCHONDRIAL"/>
    <property type="match status" value="1"/>
</dbReference>
<accession>A0A3S9NKX3</accession>
<reference evidence="2 3" key="1">
    <citation type="submission" date="2018-12" db="EMBL/GenBank/DDBJ databases">
        <title>Cadmium resistance mechanism in endophytic bacteria Burkholderia cenocepacia YG-3.</title>
        <authorList>
            <person name="Zhang X."/>
            <person name="Wang X."/>
            <person name="Zhu Y."/>
        </authorList>
    </citation>
    <scope>NUCLEOTIDE SEQUENCE [LARGE SCALE GENOMIC DNA]</scope>
    <source>
        <strain evidence="2 3">YG-3</strain>
    </source>
</reference>
<dbReference type="EMBL" id="CP034547">
    <property type="protein sequence ID" value="AZQ56344.1"/>
    <property type="molecule type" value="Genomic_DNA"/>
</dbReference>
<dbReference type="PROSITE" id="PS50991">
    <property type="entry name" value="PYR_CT"/>
    <property type="match status" value="1"/>
</dbReference>
<dbReference type="Pfam" id="PF02436">
    <property type="entry name" value="PYC_OADA"/>
    <property type="match status" value="1"/>
</dbReference>
<dbReference type="InterPro" id="IPR000891">
    <property type="entry name" value="PYR_CT"/>
</dbReference>